<keyword evidence="4 6" id="KW-1133">Transmembrane helix</keyword>
<reference evidence="7 8" key="1">
    <citation type="submission" date="2019-08" db="EMBL/GenBank/DDBJ databases">
        <title>Genome sequence of Gillisia hiemivivida IC154 (type strain).</title>
        <authorList>
            <person name="Bowman J.P."/>
        </authorList>
    </citation>
    <scope>NUCLEOTIDE SEQUENCE [LARGE SCALE GENOMIC DNA]</scope>
    <source>
        <strain evidence="7 8">IC154</strain>
    </source>
</reference>
<accession>A0A5C6ZUW0</accession>
<dbReference type="GO" id="GO:0005886">
    <property type="term" value="C:plasma membrane"/>
    <property type="evidence" value="ECO:0007669"/>
    <property type="project" value="TreeGrafter"/>
</dbReference>
<protein>
    <submittedName>
        <fullName evidence="7">DUF423 domain-containing protein</fullName>
    </submittedName>
</protein>
<feature type="transmembrane region" description="Helical" evidence="6">
    <location>
        <begin position="7"/>
        <end position="27"/>
    </location>
</feature>
<keyword evidence="5 6" id="KW-0472">Membrane</keyword>
<sequence length="129" mass="14227">MERKYYIAGFVFGLLGIVIGAFGTHGLKPVLSPDSFISMETAIKYQIYHSLLLLILGLIITSGYQLSKGIFYLLIFGVILFSGSIYLLATNDLTSIDFKVIALATPLGGSLLIIGWAWLLVHFIKLKKK</sequence>
<name>A0A5C6ZUW0_9FLAO</name>
<evidence type="ECO:0000256" key="6">
    <source>
        <dbReference type="SAM" id="Phobius"/>
    </source>
</evidence>
<feature type="transmembrane region" description="Helical" evidence="6">
    <location>
        <begin position="71"/>
        <end position="89"/>
    </location>
</feature>
<dbReference type="AlphaFoldDB" id="A0A5C6ZUW0"/>
<evidence type="ECO:0000313" key="7">
    <source>
        <dbReference type="EMBL" id="TXD93715.1"/>
    </source>
</evidence>
<feature type="transmembrane region" description="Helical" evidence="6">
    <location>
        <begin position="47"/>
        <end position="64"/>
    </location>
</feature>
<keyword evidence="8" id="KW-1185">Reference proteome</keyword>
<proteinExistence type="inferred from homology"/>
<keyword evidence="3 6" id="KW-0812">Transmembrane</keyword>
<dbReference type="RefSeq" id="WP_146932129.1">
    <property type="nucleotide sequence ID" value="NZ_CBCSHZ010000035.1"/>
</dbReference>
<comment type="subcellular location">
    <subcellularLocation>
        <location evidence="1">Membrane</location>
        <topology evidence="1">Multi-pass membrane protein</topology>
    </subcellularLocation>
</comment>
<evidence type="ECO:0000256" key="4">
    <source>
        <dbReference type="ARBA" id="ARBA00022989"/>
    </source>
</evidence>
<evidence type="ECO:0000256" key="1">
    <source>
        <dbReference type="ARBA" id="ARBA00004141"/>
    </source>
</evidence>
<evidence type="ECO:0000256" key="3">
    <source>
        <dbReference type="ARBA" id="ARBA00022692"/>
    </source>
</evidence>
<dbReference type="InterPro" id="IPR006696">
    <property type="entry name" value="DUF423"/>
</dbReference>
<dbReference type="OrthoDB" id="9802121at2"/>
<feature type="transmembrane region" description="Helical" evidence="6">
    <location>
        <begin position="101"/>
        <end position="124"/>
    </location>
</feature>
<evidence type="ECO:0000256" key="5">
    <source>
        <dbReference type="ARBA" id="ARBA00023136"/>
    </source>
</evidence>
<organism evidence="7 8">
    <name type="scientific">Gillisia hiemivivida</name>
    <dbReference type="NCBI Taxonomy" id="291190"/>
    <lineage>
        <taxon>Bacteria</taxon>
        <taxon>Pseudomonadati</taxon>
        <taxon>Bacteroidota</taxon>
        <taxon>Flavobacteriia</taxon>
        <taxon>Flavobacteriales</taxon>
        <taxon>Flavobacteriaceae</taxon>
        <taxon>Gillisia</taxon>
    </lineage>
</organism>
<evidence type="ECO:0000256" key="2">
    <source>
        <dbReference type="ARBA" id="ARBA00009694"/>
    </source>
</evidence>
<comment type="similarity">
    <text evidence="2">Belongs to the UPF0382 family.</text>
</comment>
<dbReference type="Pfam" id="PF04241">
    <property type="entry name" value="DUF423"/>
    <property type="match status" value="1"/>
</dbReference>
<dbReference type="PANTHER" id="PTHR43461:SF1">
    <property type="entry name" value="TRANSMEMBRANE PROTEIN 256"/>
    <property type="match status" value="1"/>
</dbReference>
<dbReference type="PANTHER" id="PTHR43461">
    <property type="entry name" value="TRANSMEMBRANE PROTEIN 256"/>
    <property type="match status" value="1"/>
</dbReference>
<dbReference type="Proteomes" id="UP000321367">
    <property type="component" value="Unassembled WGS sequence"/>
</dbReference>
<evidence type="ECO:0000313" key="8">
    <source>
        <dbReference type="Proteomes" id="UP000321367"/>
    </source>
</evidence>
<gene>
    <name evidence="7" type="ORF">ES724_08605</name>
</gene>
<dbReference type="EMBL" id="VORY01000008">
    <property type="protein sequence ID" value="TXD93715.1"/>
    <property type="molecule type" value="Genomic_DNA"/>
</dbReference>
<comment type="caution">
    <text evidence="7">The sequence shown here is derived from an EMBL/GenBank/DDBJ whole genome shotgun (WGS) entry which is preliminary data.</text>
</comment>